<dbReference type="Gene3D" id="3.30.530.20">
    <property type="match status" value="1"/>
</dbReference>
<keyword evidence="4" id="KW-1185">Reference proteome</keyword>
<dbReference type="AlphaFoldDB" id="A0A916WX38"/>
<gene>
    <name evidence="3" type="ORF">GCM10011489_26520</name>
</gene>
<accession>A0A916WX38</accession>
<dbReference type="Proteomes" id="UP000621454">
    <property type="component" value="Unassembled WGS sequence"/>
</dbReference>
<evidence type="ECO:0000313" key="3">
    <source>
        <dbReference type="EMBL" id="GGB37380.1"/>
    </source>
</evidence>
<dbReference type="InterPro" id="IPR013538">
    <property type="entry name" value="ASHA1/2-like_C"/>
</dbReference>
<comment type="caution">
    <text evidence="3">The sequence shown here is derived from an EMBL/GenBank/DDBJ whole genome shotgun (WGS) entry which is preliminary data.</text>
</comment>
<feature type="domain" description="Activator of Hsp90 ATPase homologue 1/2-like C-terminal" evidence="2">
    <location>
        <begin position="22"/>
        <end position="164"/>
    </location>
</feature>
<name>A0A916WX38_9ACTN</name>
<dbReference type="EMBL" id="BMGC01000019">
    <property type="protein sequence ID" value="GGB37380.1"/>
    <property type="molecule type" value="Genomic_DNA"/>
</dbReference>
<dbReference type="SUPFAM" id="SSF55961">
    <property type="entry name" value="Bet v1-like"/>
    <property type="match status" value="1"/>
</dbReference>
<dbReference type="InterPro" id="IPR023393">
    <property type="entry name" value="START-like_dom_sf"/>
</dbReference>
<protein>
    <submittedName>
        <fullName evidence="3">Activator of HSP90 ATPase</fullName>
    </submittedName>
</protein>
<organism evidence="3 4">
    <name type="scientific">Gordonia jinhuaensis</name>
    <dbReference type="NCBI Taxonomy" id="1517702"/>
    <lineage>
        <taxon>Bacteria</taxon>
        <taxon>Bacillati</taxon>
        <taxon>Actinomycetota</taxon>
        <taxon>Actinomycetes</taxon>
        <taxon>Mycobacteriales</taxon>
        <taxon>Gordoniaceae</taxon>
        <taxon>Gordonia</taxon>
    </lineage>
</organism>
<comment type="similarity">
    <text evidence="1">Belongs to the AHA1 family.</text>
</comment>
<proteinExistence type="inferred from homology"/>
<dbReference type="Pfam" id="PF08327">
    <property type="entry name" value="AHSA1"/>
    <property type="match status" value="1"/>
</dbReference>
<sequence length="166" mass="18130">MPVTDVIQDVDSRSLTIIAEFAAPPSRVWQLYADPRQLEQIWGPVGYPATVVDHDLTPGGKVTYYMTSPEGEKFCGYWLVDAVDEPDRLDFRDGFADEDFVPNDVMPLATNVYTFVASDTDAGQPGTLATYVTTFDTVEALQKVLEMDVIEGATSAISQIDAVLAG</sequence>
<evidence type="ECO:0000313" key="4">
    <source>
        <dbReference type="Proteomes" id="UP000621454"/>
    </source>
</evidence>
<evidence type="ECO:0000256" key="1">
    <source>
        <dbReference type="ARBA" id="ARBA00006817"/>
    </source>
</evidence>
<dbReference type="CDD" id="cd07814">
    <property type="entry name" value="SRPBCC_CalC_Aha1-like"/>
    <property type="match status" value="1"/>
</dbReference>
<reference evidence="3" key="1">
    <citation type="journal article" date="2014" name="Int. J. Syst. Evol. Microbiol.">
        <title>Complete genome sequence of Corynebacterium casei LMG S-19264T (=DSM 44701T), isolated from a smear-ripened cheese.</title>
        <authorList>
            <consortium name="US DOE Joint Genome Institute (JGI-PGF)"/>
            <person name="Walter F."/>
            <person name="Albersmeier A."/>
            <person name="Kalinowski J."/>
            <person name="Ruckert C."/>
        </authorList>
    </citation>
    <scope>NUCLEOTIDE SEQUENCE</scope>
    <source>
        <strain evidence="3">CGMCC 1.12827</strain>
    </source>
</reference>
<evidence type="ECO:0000259" key="2">
    <source>
        <dbReference type="Pfam" id="PF08327"/>
    </source>
</evidence>
<dbReference type="RefSeq" id="WP_188587061.1">
    <property type="nucleotide sequence ID" value="NZ_BMGC01000019.1"/>
</dbReference>
<reference evidence="3" key="2">
    <citation type="submission" date="2020-09" db="EMBL/GenBank/DDBJ databases">
        <authorList>
            <person name="Sun Q."/>
            <person name="Zhou Y."/>
        </authorList>
    </citation>
    <scope>NUCLEOTIDE SEQUENCE</scope>
    <source>
        <strain evidence="3">CGMCC 1.12827</strain>
    </source>
</reference>